<proteinExistence type="predicted"/>
<feature type="compositionally biased region" description="Polar residues" evidence="2">
    <location>
        <begin position="711"/>
        <end position="728"/>
    </location>
</feature>
<dbReference type="SMART" id="SM00248">
    <property type="entry name" value="ANK"/>
    <property type="match status" value="2"/>
</dbReference>
<dbReference type="OrthoDB" id="539213at2759"/>
<dbReference type="Pfam" id="PF12796">
    <property type="entry name" value="Ank_2"/>
    <property type="match status" value="1"/>
</dbReference>
<accession>A0A9P4TJI0</accession>
<dbReference type="PROSITE" id="PS50297">
    <property type="entry name" value="ANK_REP_REGION"/>
    <property type="match status" value="1"/>
</dbReference>
<dbReference type="InterPro" id="IPR002110">
    <property type="entry name" value="Ankyrin_rpt"/>
</dbReference>
<sequence>MEGIGAVANCLAIVSVAFQLSETCVKLYVFWESIEDAPLEIAAIKEDLQYLVSVFKRIETAAHPPGHCIAEGIRHCRMKIADLMSIVEIFHDGLHSDSRKKRLRTAFRAATHGKQLQRFRETLNDTKATLTLAMVSECISQPLTYNISADINMPPRYTTHSIINRVRQTPKTSPQLQLPSDRQTHKPTSLSGQSSPQPLPPISKNVAQNALVYFEDAMSKQASGNFSVQELMLNAISQTAVASFESTSLEVLAQDGYMMDECGQVRAKTFVYSKRLGYRVSHQASTFRTALGCLWVRKTVISVANEQTGNLGRSHTVTSVVFYPTRYLQLLGIRNGVEAVMASAGRNWLYNCRVIVTRAVPEDSLIFELCRAGETRAVQLLLEKGQGSVVDTSPKGWKPIHYAAMGGHRDLCAMLIRAGADKSALVYEGPTESVLSPISFYVSHSTNRNAEEKIAMLRLFCDCIDLSEADADGWLVHEWLKKAYATERKPISQNSITWLLTLTGKEEYVEFSARNVWSALQHGVRSVLNHGRFGNVLEQILDLSDKEYQNTSQRHLDSLGAWLALRVNGRVLLPMCLNAGVFLQMRGFDWVEDDMPHKQFLQALPNIYSAWCQSVIEAVEQVATYMKEDLEQYLSQLNMTRADFLDTISCANTSLRNLHRRQSKYHICTDCGDDYSSLDNGLVEPARIAIKECVTTGHSFDCKCRTLASVSSPRTSRNSPSYSGTCSRTDNDRSDDEDEDFYDAEPHLFDDADLDGLEAFSDISLMLYRAHGRSWIGSYAVGEKLCASCFLTRERYIGPDGLAADFPPMPDSFEGLRAKW</sequence>
<dbReference type="Gene3D" id="1.25.40.20">
    <property type="entry name" value="Ankyrin repeat-containing domain"/>
    <property type="match status" value="1"/>
</dbReference>
<dbReference type="SUPFAM" id="SSF48403">
    <property type="entry name" value="Ankyrin repeat"/>
    <property type="match status" value="1"/>
</dbReference>
<name>A0A9P4TJI0_CURKU</name>
<keyword evidence="1" id="KW-0040">ANK repeat</keyword>
<protein>
    <submittedName>
        <fullName evidence="3">Uncharacterized protein</fullName>
    </submittedName>
</protein>
<comment type="caution">
    <text evidence="3">The sequence shown here is derived from an EMBL/GenBank/DDBJ whole genome shotgun (WGS) entry which is preliminary data.</text>
</comment>
<dbReference type="PROSITE" id="PS50088">
    <property type="entry name" value="ANK_REPEAT"/>
    <property type="match status" value="1"/>
</dbReference>
<feature type="compositionally biased region" description="Polar residues" evidence="2">
    <location>
        <begin position="164"/>
        <end position="181"/>
    </location>
</feature>
<feature type="region of interest" description="Disordered" evidence="2">
    <location>
        <begin position="164"/>
        <end position="201"/>
    </location>
</feature>
<keyword evidence="4" id="KW-1185">Reference proteome</keyword>
<evidence type="ECO:0000256" key="2">
    <source>
        <dbReference type="SAM" id="MobiDB-lite"/>
    </source>
</evidence>
<evidence type="ECO:0000313" key="4">
    <source>
        <dbReference type="Proteomes" id="UP000801428"/>
    </source>
</evidence>
<dbReference type="InterPro" id="IPR036770">
    <property type="entry name" value="Ankyrin_rpt-contain_sf"/>
</dbReference>
<feature type="repeat" description="ANK" evidence="1">
    <location>
        <begin position="395"/>
        <end position="421"/>
    </location>
</feature>
<evidence type="ECO:0000313" key="3">
    <source>
        <dbReference type="EMBL" id="KAF3006764.1"/>
    </source>
</evidence>
<organism evidence="3 4">
    <name type="scientific">Curvularia kusanoi</name>
    <name type="common">Cochliobolus kusanoi</name>
    <dbReference type="NCBI Taxonomy" id="90978"/>
    <lineage>
        <taxon>Eukaryota</taxon>
        <taxon>Fungi</taxon>
        <taxon>Dikarya</taxon>
        <taxon>Ascomycota</taxon>
        <taxon>Pezizomycotina</taxon>
        <taxon>Dothideomycetes</taxon>
        <taxon>Pleosporomycetidae</taxon>
        <taxon>Pleosporales</taxon>
        <taxon>Pleosporineae</taxon>
        <taxon>Pleosporaceae</taxon>
        <taxon>Curvularia</taxon>
    </lineage>
</organism>
<gene>
    <name evidence="3" type="ORF">E8E13_010062</name>
</gene>
<reference evidence="3" key="1">
    <citation type="submission" date="2019-04" db="EMBL/GenBank/DDBJ databases">
        <title>Sequencing of skin fungus with MAO and IRED activity.</title>
        <authorList>
            <person name="Marsaioli A.J."/>
            <person name="Bonatto J.M.C."/>
            <person name="Reis Junior O."/>
        </authorList>
    </citation>
    <scope>NUCLEOTIDE SEQUENCE</scope>
    <source>
        <strain evidence="3">30M1</strain>
    </source>
</reference>
<feature type="region of interest" description="Disordered" evidence="2">
    <location>
        <begin position="711"/>
        <end position="739"/>
    </location>
</feature>
<feature type="compositionally biased region" description="Low complexity" evidence="2">
    <location>
        <begin position="187"/>
        <end position="196"/>
    </location>
</feature>
<dbReference type="Proteomes" id="UP000801428">
    <property type="component" value="Unassembled WGS sequence"/>
</dbReference>
<dbReference type="EMBL" id="SWKU01000005">
    <property type="protein sequence ID" value="KAF3006764.1"/>
    <property type="molecule type" value="Genomic_DNA"/>
</dbReference>
<dbReference type="AlphaFoldDB" id="A0A9P4TJI0"/>
<evidence type="ECO:0000256" key="1">
    <source>
        <dbReference type="PROSITE-ProRule" id="PRU00023"/>
    </source>
</evidence>